<evidence type="ECO:0000256" key="1">
    <source>
        <dbReference type="ARBA" id="ARBA00010272"/>
    </source>
</evidence>
<dbReference type="Proteomes" id="UP000052020">
    <property type="component" value="Unassembled WGS sequence"/>
</dbReference>
<dbReference type="SUPFAM" id="SSF89957">
    <property type="entry name" value="MTH1187/YkoF-like"/>
    <property type="match status" value="1"/>
</dbReference>
<organism evidence="3 4">
    <name type="scientific">candidate division KD3-62 bacterium DG_56</name>
    <dbReference type="NCBI Taxonomy" id="1704032"/>
    <lineage>
        <taxon>Bacteria</taxon>
        <taxon>candidate division KD3-62</taxon>
    </lineage>
</organism>
<dbReference type="EMBL" id="LIZY01000070">
    <property type="protein sequence ID" value="KPJ63651.1"/>
    <property type="molecule type" value="Genomic_DNA"/>
</dbReference>
<feature type="domain" description="Thiamine-binding protein" evidence="2">
    <location>
        <begin position="4"/>
        <end position="94"/>
    </location>
</feature>
<dbReference type="PANTHER" id="PTHR33777:SF1">
    <property type="entry name" value="UPF0045 PROTEIN ECM15"/>
    <property type="match status" value="1"/>
</dbReference>
<accession>A0A0S7XN74</accession>
<comment type="similarity">
    <text evidence="1">Belongs to the UPF0045 family.</text>
</comment>
<gene>
    <name evidence="3" type="ORF">AMK68_03405</name>
</gene>
<dbReference type="InterPro" id="IPR051614">
    <property type="entry name" value="UPF0045_domain"/>
</dbReference>
<protein>
    <recommendedName>
        <fullName evidence="2">Thiamine-binding protein domain-containing protein</fullName>
    </recommendedName>
</protein>
<dbReference type="AlphaFoldDB" id="A0A0S7XN74"/>
<reference evidence="3 4" key="1">
    <citation type="journal article" date="2015" name="Microbiome">
        <title>Genomic resolution of linkages in carbon, nitrogen, and sulfur cycling among widespread estuary sediment bacteria.</title>
        <authorList>
            <person name="Baker B.J."/>
            <person name="Lazar C.S."/>
            <person name="Teske A.P."/>
            <person name="Dick G.J."/>
        </authorList>
    </citation>
    <scope>NUCLEOTIDE SEQUENCE [LARGE SCALE GENOMIC DNA]</scope>
    <source>
        <strain evidence="3">DG_56</strain>
    </source>
</reference>
<sequence length="99" mass="10723">MAIMEVSVVTVGSGSPSQGDVVAETVKVAKRHGAKFALSPMGTALEGDLDALLEIAREMHEVCFNGGTQRVITTIRIDDRRDKELSMEYKVDSVMAKVQ</sequence>
<dbReference type="PANTHER" id="PTHR33777">
    <property type="entry name" value="UPF0045 PROTEIN ECM15"/>
    <property type="match status" value="1"/>
</dbReference>
<evidence type="ECO:0000313" key="4">
    <source>
        <dbReference type="Proteomes" id="UP000052020"/>
    </source>
</evidence>
<dbReference type="Pfam" id="PF01910">
    <property type="entry name" value="Thiamine_BP"/>
    <property type="match status" value="1"/>
</dbReference>
<dbReference type="Gene3D" id="3.30.70.930">
    <property type="match status" value="1"/>
</dbReference>
<dbReference type="NCBIfam" id="TIGR00106">
    <property type="entry name" value="MTH1187 family thiamine-binding protein"/>
    <property type="match status" value="1"/>
</dbReference>
<comment type="caution">
    <text evidence="3">The sequence shown here is derived from an EMBL/GenBank/DDBJ whole genome shotgun (WGS) entry which is preliminary data.</text>
</comment>
<dbReference type="GO" id="GO:0005829">
    <property type="term" value="C:cytosol"/>
    <property type="evidence" value="ECO:0007669"/>
    <property type="project" value="TreeGrafter"/>
</dbReference>
<proteinExistence type="inferred from homology"/>
<dbReference type="InterPro" id="IPR029756">
    <property type="entry name" value="MTH1187/YkoF-like"/>
</dbReference>
<evidence type="ECO:0000259" key="2">
    <source>
        <dbReference type="Pfam" id="PF01910"/>
    </source>
</evidence>
<name>A0A0S7XN74_9BACT</name>
<evidence type="ECO:0000313" key="3">
    <source>
        <dbReference type="EMBL" id="KPJ63651.1"/>
    </source>
</evidence>
<dbReference type="InterPro" id="IPR002767">
    <property type="entry name" value="Thiamine_BP"/>
</dbReference>